<accession>A0ABR2GJ76</accession>
<sequence length="763" mass="88131">MNDLPNEIPHILHLFDSLSSENENERSQAYNIFEKLFQDSTFYNILFQFLSTPGLENKYYILASRCLHTWFRRNYIKPEDQNDFISKLQPFLLINHPASEELFLLYGASIHLYCSNIYVTFLGNSINLLSLETQPEILICFLRLASVISKEFVSNLDLNIKEYIDKLFIEINTRLIPIFQNVQNLLKAPVGCLIIKYSFEIFIFSVKTEIIKFNETLVPLVINSFHFILQNMSNINDNSFYILVDYSNLMLKYLRFTDVKSVVKQMKLSEEQEYSFLKNIDLLTLQFTIALAPFHLEIINEDLKLLYSHINIVPESPEFVQVLIEICALTENDLFDLTVNPAIFYEYAYSSTFRSNRRRTCFDIVQQICHKFKTGAIIRYLISQPPSEATMYLVSSLIHYSLAFEMENEVAQWIIDCANSQVPFHSPLEMSTFLYLVSRAAKRIIPNEFLVNLAPIVYEIISYTFTNVINSNISMCSQSFIIGCSQCFITVTNAVRVVRKIIDKDIFEFPPEILCYVVQLLPNFITPDAARCIKSLLNYFQEPGKKELIHSQLEAIEINLCISASSALSSIINFENNHDSNKFTSKKRSDDCQIISYSIDTINEIISCEGQTPAIRSEIISLIEILIKNLDKDFSENLLALIITIFKACVYASKQIVVIVIEALNTIPQLFYEINDIYFVLIFFMFSQNDEFIAMNITYSIVEIGMKAINLKYYDEGADLICFAIQSDHNFDISFLMTHVSDMCQNLSLFRYGIMILMSIIVS</sequence>
<evidence type="ECO:0000313" key="1">
    <source>
        <dbReference type="EMBL" id="KAK8833949.1"/>
    </source>
</evidence>
<evidence type="ECO:0008006" key="3">
    <source>
        <dbReference type="Google" id="ProtNLM"/>
    </source>
</evidence>
<dbReference type="SUPFAM" id="SSF48371">
    <property type="entry name" value="ARM repeat"/>
    <property type="match status" value="1"/>
</dbReference>
<feature type="non-terminal residue" evidence="1">
    <location>
        <position position="763"/>
    </location>
</feature>
<keyword evidence="2" id="KW-1185">Reference proteome</keyword>
<dbReference type="InterPro" id="IPR016024">
    <property type="entry name" value="ARM-type_fold"/>
</dbReference>
<proteinExistence type="predicted"/>
<reference evidence="1 2" key="1">
    <citation type="submission" date="2024-04" db="EMBL/GenBank/DDBJ databases">
        <title>Tritrichomonas musculus Genome.</title>
        <authorList>
            <person name="Alves-Ferreira E."/>
            <person name="Grigg M."/>
            <person name="Lorenzi H."/>
            <person name="Galac M."/>
        </authorList>
    </citation>
    <scope>NUCLEOTIDE SEQUENCE [LARGE SCALE GENOMIC DNA]</scope>
    <source>
        <strain evidence="1 2">EAF2021</strain>
    </source>
</reference>
<dbReference type="EMBL" id="JAPFFF010000570">
    <property type="protein sequence ID" value="KAK8833949.1"/>
    <property type="molecule type" value="Genomic_DNA"/>
</dbReference>
<gene>
    <name evidence="1" type="ORF">M9Y10_037656</name>
</gene>
<name>A0ABR2GJ76_9EUKA</name>
<organism evidence="1 2">
    <name type="scientific">Tritrichomonas musculus</name>
    <dbReference type="NCBI Taxonomy" id="1915356"/>
    <lineage>
        <taxon>Eukaryota</taxon>
        <taxon>Metamonada</taxon>
        <taxon>Parabasalia</taxon>
        <taxon>Tritrichomonadida</taxon>
        <taxon>Tritrichomonadidae</taxon>
        <taxon>Tritrichomonas</taxon>
    </lineage>
</organism>
<protein>
    <recommendedName>
        <fullName evidence="3">Importin N-terminal domain-containing protein</fullName>
    </recommendedName>
</protein>
<comment type="caution">
    <text evidence="1">The sequence shown here is derived from an EMBL/GenBank/DDBJ whole genome shotgun (WGS) entry which is preliminary data.</text>
</comment>
<evidence type="ECO:0000313" key="2">
    <source>
        <dbReference type="Proteomes" id="UP001470230"/>
    </source>
</evidence>
<dbReference type="Proteomes" id="UP001470230">
    <property type="component" value="Unassembled WGS sequence"/>
</dbReference>